<dbReference type="AlphaFoldDB" id="A0A812L198"/>
<feature type="transmembrane region" description="Helical" evidence="1">
    <location>
        <begin position="666"/>
        <end position="688"/>
    </location>
</feature>
<reference evidence="2" key="1">
    <citation type="submission" date="2021-02" db="EMBL/GenBank/DDBJ databases">
        <authorList>
            <person name="Dougan E. K."/>
            <person name="Rhodes N."/>
            <person name="Thang M."/>
            <person name="Chan C."/>
        </authorList>
    </citation>
    <scope>NUCLEOTIDE SEQUENCE</scope>
</reference>
<dbReference type="InterPro" id="IPR011050">
    <property type="entry name" value="Pectin_lyase_fold/virulence"/>
</dbReference>
<evidence type="ECO:0000313" key="2">
    <source>
        <dbReference type="EMBL" id="CAE7239848.1"/>
    </source>
</evidence>
<protein>
    <submittedName>
        <fullName evidence="2">Uncharacterized protein</fullName>
    </submittedName>
</protein>
<evidence type="ECO:0000313" key="3">
    <source>
        <dbReference type="Proteomes" id="UP000604046"/>
    </source>
</evidence>
<keyword evidence="1" id="KW-0812">Transmembrane</keyword>
<accession>A0A812L198</accession>
<keyword evidence="1" id="KW-1133">Transmembrane helix</keyword>
<organism evidence="2 3">
    <name type="scientific">Symbiodinium natans</name>
    <dbReference type="NCBI Taxonomy" id="878477"/>
    <lineage>
        <taxon>Eukaryota</taxon>
        <taxon>Sar</taxon>
        <taxon>Alveolata</taxon>
        <taxon>Dinophyceae</taxon>
        <taxon>Suessiales</taxon>
        <taxon>Symbiodiniaceae</taxon>
        <taxon>Symbiodinium</taxon>
    </lineage>
</organism>
<name>A0A812L198_9DINO</name>
<feature type="non-terminal residue" evidence="2">
    <location>
        <position position="1"/>
    </location>
</feature>
<proteinExistence type="predicted"/>
<feature type="transmembrane region" description="Helical" evidence="1">
    <location>
        <begin position="780"/>
        <end position="806"/>
    </location>
</feature>
<dbReference type="SUPFAM" id="SSF51126">
    <property type="entry name" value="Pectin lyase-like"/>
    <property type="match status" value="1"/>
</dbReference>
<dbReference type="EMBL" id="CAJNDS010000895">
    <property type="protein sequence ID" value="CAE7239848.1"/>
    <property type="molecule type" value="Genomic_DNA"/>
</dbReference>
<feature type="transmembrane region" description="Helical" evidence="1">
    <location>
        <begin position="749"/>
        <end position="768"/>
    </location>
</feature>
<comment type="caution">
    <text evidence="2">The sequence shown here is derived from an EMBL/GenBank/DDBJ whole genome shotgun (WGS) entry which is preliminary data.</text>
</comment>
<keyword evidence="1" id="KW-0472">Membrane</keyword>
<sequence length="813" mass="88671">AVEVWLWQPISFRELDLYGTVAFMAYQKLTEPCLTIDGATTLHPGAAVRIIGCQNRHRPRYTDKDRTKMSFDPCTWARGGALHAGGDLTIEGAHLEISGSSTTSCGGAIYVAGFFNLAGSSMLIHRSHAGFDGDAGGALYVVGNLTVANATLEVSTTHAFRGGALHSNHHINVVNSTLAVTNAQAEFGGALSAFGSLQLAHASVTLSHVQAGHSGGGAHCGRVTVAESDLTISHAEAQYAGGAFYAFRDVQFLSGHISIDTVFAGLGGGIYAEQTYSQHLGRLDMFRVAAKGRGAGIYAGRVEAAEAELMLQGTMRGSAVYAEKLLRFRKVNCSAAPGCVLRAFEKVLKVGELFCHRGEGFLRRTTSLRCHPCPEQTTRLTGDATLPCTQCPEIPRIPISCEPAKVALPAGTMVNIKLNAVVSENSREPYNLTDLTEWYFCPNRQACPGGIIEAGRWPGEAPRIQDMPCRKGFCGRGCVHCDSGSGFARSDSDVLHCIKCADKVMVYILMRLARDVGFFTFAAVRGFLPDYPSPHYPWSAVSKTEAMAKLAPTSFAACGKEFSPFVNRGLLWFFVAEENESLSAECLLRHFGYPQELYLVHLMSSVLPAVLVGGWLAAVVGTNVFLPSFSAAFGKYLVSYRVRPEAYQDYQLGFLPPLGLQPHTTVAVIASAITCCFLIGPGSWIYVLRRRHHWKDPPHVRYLMSEYRTGCSAWEAAQMWMVSLVLLSSTALYHWFSPYKDPNRNHFEFALLLAALAMIGLTSLLLTNDLDWASSLYTELCLIGAICTLAFGIITFMMIFLAWAFYKELLEWK</sequence>
<feature type="transmembrane region" description="Helical" evidence="1">
    <location>
        <begin position="717"/>
        <end position="737"/>
    </location>
</feature>
<keyword evidence="3" id="KW-1185">Reference proteome</keyword>
<dbReference type="Proteomes" id="UP000604046">
    <property type="component" value="Unassembled WGS sequence"/>
</dbReference>
<gene>
    <name evidence="2" type="ORF">SNAT2548_LOCUS10686</name>
</gene>
<evidence type="ECO:0000256" key="1">
    <source>
        <dbReference type="SAM" id="Phobius"/>
    </source>
</evidence>
<feature type="non-terminal residue" evidence="2">
    <location>
        <position position="813"/>
    </location>
</feature>